<name>A0A1G7CYI9_9PROT</name>
<dbReference type="EMBL" id="FMZX01000037">
    <property type="protein sequence ID" value="SDE44377.1"/>
    <property type="molecule type" value="Genomic_DNA"/>
</dbReference>
<dbReference type="Proteomes" id="UP000198925">
    <property type="component" value="Unassembled WGS sequence"/>
</dbReference>
<dbReference type="InterPro" id="IPR005064">
    <property type="entry name" value="BUG"/>
</dbReference>
<dbReference type="PIRSF" id="PIRSF017082">
    <property type="entry name" value="YflP"/>
    <property type="match status" value="1"/>
</dbReference>
<dbReference type="PANTHER" id="PTHR42928:SF5">
    <property type="entry name" value="BLR1237 PROTEIN"/>
    <property type="match status" value="1"/>
</dbReference>
<dbReference type="AlphaFoldDB" id="A0A1G7CYI9"/>
<dbReference type="InterPro" id="IPR042100">
    <property type="entry name" value="Bug_dom1"/>
</dbReference>
<keyword evidence="4" id="KW-1185">Reference proteome</keyword>
<accession>A0A1G7CYI9</accession>
<evidence type="ECO:0000256" key="1">
    <source>
        <dbReference type="ARBA" id="ARBA00006987"/>
    </source>
</evidence>
<gene>
    <name evidence="3" type="ORF">SAMN04487779_103716</name>
</gene>
<sequence>MPKFSRRAIAAFAAAVATRPATAQTVHGPVRIIVPYNPGGITDILARAVAQQMTAQLGTSVVVENRAGANGSIGATVVARSAPDGTVLLLGVTDTHAVNPAAMRNLAYDANRDFEPISNITNVPLALAVGPSRRELQDLQAFLAAAKAKPGGLTHASWGVGSTSQIAMLRIAEATGIELLHVPYTGAAPAAQALAAGQVDSMVLPAGAAEALARDGTIRILATLSPQRLALLPGTPTLQEQGVPLSISIFQALFAPARTPAPILARLHEAVTQSLKAPAMLEVLRAQAALPSPTTPDGLAALVREDQEAWGRVVRAGNIRLD</sequence>
<reference evidence="3 4" key="1">
    <citation type="submission" date="2016-10" db="EMBL/GenBank/DDBJ databases">
        <authorList>
            <person name="de Groot N.N."/>
        </authorList>
    </citation>
    <scope>NUCLEOTIDE SEQUENCE [LARGE SCALE GENOMIC DNA]</scope>
    <source>
        <strain evidence="3 4">CPCC 100156</strain>
    </source>
</reference>
<dbReference type="STRING" id="938405.SAMN02927895_05719"/>
<organism evidence="3 4">
    <name type="scientific">Belnapia rosea</name>
    <dbReference type="NCBI Taxonomy" id="938405"/>
    <lineage>
        <taxon>Bacteria</taxon>
        <taxon>Pseudomonadati</taxon>
        <taxon>Pseudomonadota</taxon>
        <taxon>Alphaproteobacteria</taxon>
        <taxon>Acetobacterales</taxon>
        <taxon>Roseomonadaceae</taxon>
        <taxon>Belnapia</taxon>
    </lineage>
</organism>
<proteinExistence type="inferred from homology"/>
<dbReference type="CDD" id="cd07012">
    <property type="entry name" value="PBP2_Bug_TTT"/>
    <property type="match status" value="1"/>
</dbReference>
<evidence type="ECO:0000256" key="2">
    <source>
        <dbReference type="SAM" id="SignalP"/>
    </source>
</evidence>
<feature type="chain" id="PRO_5011666528" evidence="2">
    <location>
        <begin position="24"/>
        <end position="322"/>
    </location>
</feature>
<evidence type="ECO:0000313" key="3">
    <source>
        <dbReference type="EMBL" id="SDE44377.1"/>
    </source>
</evidence>
<keyword evidence="3" id="KW-0675">Receptor</keyword>
<feature type="signal peptide" evidence="2">
    <location>
        <begin position="1"/>
        <end position="23"/>
    </location>
</feature>
<keyword evidence="2" id="KW-0732">Signal</keyword>
<dbReference type="RefSeq" id="WP_176849835.1">
    <property type="nucleotide sequence ID" value="NZ_FMZX01000037.1"/>
</dbReference>
<dbReference type="Pfam" id="PF03401">
    <property type="entry name" value="TctC"/>
    <property type="match status" value="1"/>
</dbReference>
<dbReference type="Gene3D" id="3.40.190.10">
    <property type="entry name" value="Periplasmic binding protein-like II"/>
    <property type="match status" value="1"/>
</dbReference>
<dbReference type="SUPFAM" id="SSF53850">
    <property type="entry name" value="Periplasmic binding protein-like II"/>
    <property type="match status" value="1"/>
</dbReference>
<protein>
    <submittedName>
        <fullName evidence="3">Tripartite-type tricarboxylate transporter, receptor component TctC</fullName>
    </submittedName>
</protein>
<evidence type="ECO:0000313" key="4">
    <source>
        <dbReference type="Proteomes" id="UP000198925"/>
    </source>
</evidence>
<dbReference type="PANTHER" id="PTHR42928">
    <property type="entry name" value="TRICARBOXYLATE-BINDING PROTEIN"/>
    <property type="match status" value="1"/>
</dbReference>
<dbReference type="Gene3D" id="3.40.190.150">
    <property type="entry name" value="Bordetella uptake gene, domain 1"/>
    <property type="match status" value="1"/>
</dbReference>
<comment type="similarity">
    <text evidence="1">Belongs to the UPF0065 (bug) family.</text>
</comment>